<evidence type="ECO:0000313" key="2">
    <source>
        <dbReference type="Proteomes" id="UP000607397"/>
    </source>
</evidence>
<dbReference type="RefSeq" id="WP_161827053.1">
    <property type="nucleotide sequence ID" value="NZ_WVIC01000058.1"/>
</dbReference>
<name>A0A8K2A158_9CYAN</name>
<accession>A0A8K2A158</accession>
<sequence>MLNPNLPEPELIKVLLEPLFEDFHYWLGRADTFLETETVEFLTMEHQADLLERVKEALREVAAAQSLFKATEGQVGVDPQVLLTWHQLISECWQVMIQFRLGAAEDGGRTYPNA</sequence>
<protein>
    <submittedName>
        <fullName evidence="1">DUF2605 family protein</fullName>
    </submittedName>
</protein>
<dbReference type="Proteomes" id="UP000607397">
    <property type="component" value="Unassembled WGS sequence"/>
</dbReference>
<dbReference type="EMBL" id="WVIC01000058">
    <property type="protein sequence ID" value="NCJ08583.1"/>
    <property type="molecule type" value="Genomic_DNA"/>
</dbReference>
<comment type="caution">
    <text evidence="1">The sequence shown here is derived from an EMBL/GenBank/DDBJ whole genome shotgun (WGS) entry which is preliminary data.</text>
</comment>
<dbReference type="Pfam" id="PF10792">
    <property type="entry name" value="DUF2605"/>
    <property type="match status" value="1"/>
</dbReference>
<organism evidence="1 2">
    <name type="scientific">Petrachloros mirabilis ULC683</name>
    <dbReference type="NCBI Taxonomy" id="2781853"/>
    <lineage>
        <taxon>Bacteria</taxon>
        <taxon>Bacillati</taxon>
        <taxon>Cyanobacteriota</taxon>
        <taxon>Cyanophyceae</taxon>
        <taxon>Synechococcales</taxon>
        <taxon>Petrachlorosaceae</taxon>
        <taxon>Petrachloros</taxon>
        <taxon>Petrachloros mirabilis</taxon>
    </lineage>
</organism>
<dbReference type="AlphaFoldDB" id="A0A8K2A158"/>
<proteinExistence type="predicted"/>
<gene>
    <name evidence="1" type="ORF">GS597_19130</name>
</gene>
<dbReference type="InterPro" id="IPR019728">
    <property type="entry name" value="DUF2605"/>
</dbReference>
<evidence type="ECO:0000313" key="1">
    <source>
        <dbReference type="EMBL" id="NCJ08583.1"/>
    </source>
</evidence>
<keyword evidence="2" id="KW-1185">Reference proteome</keyword>
<reference evidence="1" key="1">
    <citation type="submission" date="2019-12" db="EMBL/GenBank/DDBJ databases">
        <title>High-Quality draft genome sequences of three cyanobacteria isolated from the limestone walls of the Old Cathedral of Coimbra.</title>
        <authorList>
            <person name="Tiago I."/>
            <person name="Soares F."/>
            <person name="Portugal A."/>
        </authorList>
    </citation>
    <scope>NUCLEOTIDE SEQUENCE [LARGE SCALE GENOMIC DNA]</scope>
    <source>
        <strain evidence="1">C</strain>
    </source>
</reference>